<dbReference type="Pfam" id="PF00571">
    <property type="entry name" value="CBS"/>
    <property type="match status" value="2"/>
</dbReference>
<dbReference type="PROSITE" id="PS51371">
    <property type="entry name" value="CBS"/>
    <property type="match status" value="2"/>
</dbReference>
<evidence type="ECO:0000256" key="6">
    <source>
        <dbReference type="ARBA" id="ARBA00022989"/>
    </source>
</evidence>
<keyword evidence="5" id="KW-0677">Repeat</keyword>
<dbReference type="InterPro" id="IPR036318">
    <property type="entry name" value="FAD-bd_PCMH-like_sf"/>
</dbReference>
<evidence type="ECO:0000313" key="15">
    <source>
        <dbReference type="Proteomes" id="UP000186465"/>
    </source>
</evidence>
<dbReference type="InterPro" id="IPR046342">
    <property type="entry name" value="CBS_dom_sf"/>
</dbReference>
<keyword evidence="8 10" id="KW-0472">Membrane</keyword>
<organism evidence="14 15">
    <name type="scientific">Boudabousia marimammalium</name>
    <dbReference type="NCBI Taxonomy" id="156892"/>
    <lineage>
        <taxon>Bacteria</taxon>
        <taxon>Bacillati</taxon>
        <taxon>Actinomycetota</taxon>
        <taxon>Actinomycetes</taxon>
        <taxon>Actinomycetales</taxon>
        <taxon>Actinomycetaceae</taxon>
        <taxon>Boudabousia</taxon>
    </lineage>
</organism>
<dbReference type="GO" id="GO:0050660">
    <property type="term" value="F:flavin adenine dinucleotide binding"/>
    <property type="evidence" value="ECO:0007669"/>
    <property type="project" value="InterPro"/>
</dbReference>
<evidence type="ECO:0000256" key="2">
    <source>
        <dbReference type="ARBA" id="ARBA00006337"/>
    </source>
</evidence>
<feature type="domain" description="CBS" evidence="12">
    <location>
        <begin position="283"/>
        <end position="340"/>
    </location>
</feature>
<feature type="transmembrane region" description="Helical" evidence="11">
    <location>
        <begin position="6"/>
        <end position="30"/>
    </location>
</feature>
<feature type="domain" description="CBS" evidence="12">
    <location>
        <begin position="216"/>
        <end position="275"/>
    </location>
</feature>
<evidence type="ECO:0000256" key="5">
    <source>
        <dbReference type="ARBA" id="ARBA00022737"/>
    </source>
</evidence>
<name>A0A1Q5PS61_9ACTO</name>
<dbReference type="SMART" id="SM01091">
    <property type="entry name" value="CorC_HlyC"/>
    <property type="match status" value="1"/>
</dbReference>
<dbReference type="RefSeq" id="WP_075361197.1">
    <property type="nucleotide sequence ID" value="NZ_MPDM01000002.1"/>
</dbReference>
<keyword evidence="6 10" id="KW-1133">Transmembrane helix</keyword>
<accession>A0A1Q5PS61</accession>
<gene>
    <name evidence="14" type="ORF">BM477_01955</name>
</gene>
<dbReference type="Proteomes" id="UP000186465">
    <property type="component" value="Unassembled WGS sequence"/>
</dbReference>
<dbReference type="PROSITE" id="PS51846">
    <property type="entry name" value="CNNM"/>
    <property type="match status" value="1"/>
</dbReference>
<dbReference type="Pfam" id="PF03471">
    <property type="entry name" value="CorC_HlyC"/>
    <property type="match status" value="1"/>
</dbReference>
<dbReference type="CDD" id="cd04590">
    <property type="entry name" value="CBS_pair_CorC_HlyC_assoc"/>
    <property type="match status" value="1"/>
</dbReference>
<dbReference type="PANTHER" id="PTHR43099">
    <property type="entry name" value="UPF0053 PROTEIN YRKA"/>
    <property type="match status" value="1"/>
</dbReference>
<feature type="domain" description="CNNM transmembrane" evidence="13">
    <location>
        <begin position="1"/>
        <end position="197"/>
    </location>
</feature>
<evidence type="ECO:0000259" key="13">
    <source>
        <dbReference type="PROSITE" id="PS51846"/>
    </source>
</evidence>
<evidence type="ECO:0008006" key="16">
    <source>
        <dbReference type="Google" id="ProtNLM"/>
    </source>
</evidence>
<protein>
    <recommendedName>
        <fullName evidence="16">Hemolysin</fullName>
    </recommendedName>
</protein>
<evidence type="ECO:0000259" key="12">
    <source>
        <dbReference type="PROSITE" id="PS51371"/>
    </source>
</evidence>
<dbReference type="GO" id="GO:0005886">
    <property type="term" value="C:plasma membrane"/>
    <property type="evidence" value="ECO:0007669"/>
    <property type="project" value="UniProtKB-SubCell"/>
</dbReference>
<reference evidence="15" key="1">
    <citation type="submission" date="2016-11" db="EMBL/GenBank/DDBJ databases">
        <title>Actinomyces gypaetusis sp. nov. isolated from Gypaetus barbatus in Qinghai Tibet Plateau China.</title>
        <authorList>
            <person name="Meng X."/>
        </authorList>
    </citation>
    <scope>NUCLEOTIDE SEQUENCE [LARGE SCALE GENOMIC DNA]</scope>
    <source>
        <strain evidence="15">DSM 15383</strain>
    </source>
</reference>
<dbReference type="InterPro" id="IPR051676">
    <property type="entry name" value="UPF0053_domain"/>
</dbReference>
<evidence type="ECO:0000256" key="10">
    <source>
        <dbReference type="PROSITE-ProRule" id="PRU01193"/>
    </source>
</evidence>
<dbReference type="STRING" id="156892.BM477_01955"/>
<evidence type="ECO:0000256" key="8">
    <source>
        <dbReference type="ARBA" id="ARBA00023136"/>
    </source>
</evidence>
<keyword evidence="15" id="KW-1185">Reference proteome</keyword>
<dbReference type="Pfam" id="PF01595">
    <property type="entry name" value="CNNM"/>
    <property type="match status" value="1"/>
</dbReference>
<proteinExistence type="inferred from homology"/>
<keyword evidence="7 9" id="KW-0129">CBS domain</keyword>
<feature type="transmembrane region" description="Helical" evidence="11">
    <location>
        <begin position="91"/>
        <end position="114"/>
    </location>
</feature>
<dbReference type="OrthoDB" id="110231at2"/>
<dbReference type="PANTHER" id="PTHR43099:SF6">
    <property type="entry name" value="UPF0053 PROTEIN RV1842C"/>
    <property type="match status" value="1"/>
</dbReference>
<dbReference type="SUPFAM" id="SSF54631">
    <property type="entry name" value="CBS-domain pair"/>
    <property type="match status" value="1"/>
</dbReference>
<dbReference type="SMART" id="SM00116">
    <property type="entry name" value="CBS"/>
    <property type="match status" value="2"/>
</dbReference>
<dbReference type="AlphaFoldDB" id="A0A1Q5PS61"/>
<dbReference type="EMBL" id="MPDM01000002">
    <property type="protein sequence ID" value="OKL50373.1"/>
    <property type="molecule type" value="Genomic_DNA"/>
</dbReference>
<evidence type="ECO:0000256" key="7">
    <source>
        <dbReference type="ARBA" id="ARBA00023122"/>
    </source>
</evidence>
<evidence type="ECO:0000256" key="11">
    <source>
        <dbReference type="SAM" id="Phobius"/>
    </source>
</evidence>
<evidence type="ECO:0000313" key="14">
    <source>
        <dbReference type="EMBL" id="OKL50373.1"/>
    </source>
</evidence>
<evidence type="ECO:0000256" key="1">
    <source>
        <dbReference type="ARBA" id="ARBA00004651"/>
    </source>
</evidence>
<evidence type="ECO:0000256" key="9">
    <source>
        <dbReference type="PROSITE-ProRule" id="PRU00703"/>
    </source>
</evidence>
<dbReference type="Gene3D" id="3.30.465.10">
    <property type="match status" value="1"/>
</dbReference>
<dbReference type="InterPro" id="IPR044751">
    <property type="entry name" value="Ion_transp-like_CBS"/>
</dbReference>
<dbReference type="Gene3D" id="3.10.580.10">
    <property type="entry name" value="CBS-domain"/>
    <property type="match status" value="1"/>
</dbReference>
<keyword evidence="3" id="KW-1003">Cell membrane</keyword>
<feature type="transmembrane region" description="Helical" evidence="11">
    <location>
        <begin position="51"/>
        <end position="71"/>
    </location>
</feature>
<dbReference type="SUPFAM" id="SSF56176">
    <property type="entry name" value="FAD-binding/transporter-associated domain-like"/>
    <property type="match status" value="1"/>
</dbReference>
<sequence length="436" mass="46677">MIVLGVVLTVGTAIFVAAEFSMVALDSATVERRAESGDKSAAKIAKALKQLSTHLSGAQIGITLTTILLGYTTQTSLSLFFADLGNSFGLAVTLATTIGVLVAAVLVNAFSMIFGELIPKNMALADPLATARWVTPLQVFFTTLFRPLIYVLNGTANWILIKLGVEPAEEISSARSATELASLVRHSAEEGVLDPSTATLFAKTVGLGSLLAVDVMTHRSTMHSISESQTAADVIKLASRTGHSRFPVVGDSVDDILGIVYLRRAIAVPYEKRDNVVVTSQSLMTEAHRVPETASLAPLLVELRDGGFQMAIVVDEYGGTSGLLTLEDIVEEIVGEVADEHDRRTRAGSRTVGNDWIVPGTMRPDELGELTSILVLDEGPYETLGGLIMHALGRIPRYGDSVKSGQAQLTVRRMEKRRVESVLVHPIATAVKEETK</sequence>
<dbReference type="InterPro" id="IPR016169">
    <property type="entry name" value="FAD-bd_PCMH_sub2"/>
</dbReference>
<evidence type="ECO:0000256" key="4">
    <source>
        <dbReference type="ARBA" id="ARBA00022692"/>
    </source>
</evidence>
<comment type="caution">
    <text evidence="14">The sequence shown here is derived from an EMBL/GenBank/DDBJ whole genome shotgun (WGS) entry which is preliminary data.</text>
</comment>
<dbReference type="InterPro" id="IPR000644">
    <property type="entry name" value="CBS_dom"/>
</dbReference>
<keyword evidence="4 10" id="KW-0812">Transmembrane</keyword>
<dbReference type="InterPro" id="IPR005170">
    <property type="entry name" value="Transptr-assoc_dom"/>
</dbReference>
<dbReference type="InterPro" id="IPR002550">
    <property type="entry name" value="CNNM"/>
</dbReference>
<comment type="similarity">
    <text evidence="2">Belongs to the UPF0053 family.</text>
</comment>
<comment type="subcellular location">
    <subcellularLocation>
        <location evidence="1">Cell membrane</location>
        <topology evidence="1">Multi-pass membrane protein</topology>
    </subcellularLocation>
</comment>
<evidence type="ECO:0000256" key="3">
    <source>
        <dbReference type="ARBA" id="ARBA00022475"/>
    </source>
</evidence>